<evidence type="ECO:0000256" key="5">
    <source>
        <dbReference type="ARBA" id="ARBA00023136"/>
    </source>
</evidence>
<dbReference type="CDD" id="cd04179">
    <property type="entry name" value="DPM_DPG-synthase_like"/>
    <property type="match status" value="1"/>
</dbReference>
<dbReference type="SUPFAM" id="SSF53448">
    <property type="entry name" value="Nucleotide-diphospho-sugar transferases"/>
    <property type="match status" value="1"/>
</dbReference>
<dbReference type="GO" id="GO:0009247">
    <property type="term" value="P:glycolipid biosynthetic process"/>
    <property type="evidence" value="ECO:0007669"/>
    <property type="project" value="UniProtKB-ARBA"/>
</dbReference>
<keyword evidence="4 8" id="KW-0808">Transferase</keyword>
<dbReference type="Pfam" id="PF00535">
    <property type="entry name" value="Glycos_transf_2"/>
    <property type="match status" value="1"/>
</dbReference>
<keyword evidence="2" id="KW-1003">Cell membrane</keyword>
<evidence type="ECO:0000256" key="6">
    <source>
        <dbReference type="ARBA" id="ARBA00023315"/>
    </source>
</evidence>
<dbReference type="RefSeq" id="WP_050313076.1">
    <property type="nucleotide sequence ID" value="NZ_CBCPKE010000013.1"/>
</dbReference>
<keyword evidence="6 8" id="KW-0012">Acyltransferase</keyword>
<name>A0A209ACD8_YERIN</name>
<evidence type="ECO:0000256" key="2">
    <source>
        <dbReference type="ARBA" id="ARBA00022475"/>
    </source>
</evidence>
<dbReference type="CDD" id="cd07984">
    <property type="entry name" value="LPLAT_LABLAT-like"/>
    <property type="match status" value="1"/>
</dbReference>
<dbReference type="Proteomes" id="UP000196440">
    <property type="component" value="Unassembled WGS sequence"/>
</dbReference>
<gene>
    <name evidence="8" type="ORF">CBW57_00050</name>
</gene>
<evidence type="ECO:0000256" key="1">
    <source>
        <dbReference type="ARBA" id="ARBA00004533"/>
    </source>
</evidence>
<evidence type="ECO:0000313" key="8">
    <source>
        <dbReference type="EMBL" id="OVZ90414.1"/>
    </source>
</evidence>
<protein>
    <submittedName>
        <fullName evidence="8">Acyltransferase</fullName>
    </submittedName>
</protein>
<feature type="domain" description="Glycosyltransferase 2-like" evidence="7">
    <location>
        <begin position="10"/>
        <end position="134"/>
    </location>
</feature>
<evidence type="ECO:0000313" key="9">
    <source>
        <dbReference type="Proteomes" id="UP000196440"/>
    </source>
</evidence>
<dbReference type="GO" id="GO:0016746">
    <property type="term" value="F:acyltransferase activity"/>
    <property type="evidence" value="ECO:0007669"/>
    <property type="project" value="UniProtKB-KW"/>
</dbReference>
<dbReference type="Gene3D" id="3.90.550.10">
    <property type="entry name" value="Spore Coat Polysaccharide Biosynthesis Protein SpsA, Chain A"/>
    <property type="match status" value="1"/>
</dbReference>
<dbReference type="EMBL" id="NHOI01000001">
    <property type="protein sequence ID" value="OVZ90414.1"/>
    <property type="molecule type" value="Genomic_DNA"/>
</dbReference>
<dbReference type="PANTHER" id="PTHR10859:SF91">
    <property type="entry name" value="DOLICHYL-PHOSPHATE BETA-GLUCOSYLTRANSFERASE"/>
    <property type="match status" value="1"/>
</dbReference>
<organism evidence="8 9">
    <name type="scientific">Yersinia intermedia</name>
    <dbReference type="NCBI Taxonomy" id="631"/>
    <lineage>
        <taxon>Bacteria</taxon>
        <taxon>Pseudomonadati</taxon>
        <taxon>Pseudomonadota</taxon>
        <taxon>Gammaproteobacteria</taxon>
        <taxon>Enterobacterales</taxon>
        <taxon>Yersiniaceae</taxon>
        <taxon>Yersinia</taxon>
    </lineage>
</organism>
<dbReference type="AlphaFoldDB" id="A0A209ACD8"/>
<dbReference type="GO" id="GO:0006487">
    <property type="term" value="P:protein N-linked glycosylation"/>
    <property type="evidence" value="ECO:0007669"/>
    <property type="project" value="TreeGrafter"/>
</dbReference>
<evidence type="ECO:0000259" key="7">
    <source>
        <dbReference type="Pfam" id="PF00535"/>
    </source>
</evidence>
<keyword evidence="5" id="KW-0472">Membrane</keyword>
<comment type="subcellular location">
    <subcellularLocation>
        <location evidence="1">Cell inner membrane</location>
    </subcellularLocation>
</comment>
<dbReference type="GO" id="GO:0005886">
    <property type="term" value="C:plasma membrane"/>
    <property type="evidence" value="ECO:0007669"/>
    <property type="project" value="UniProtKB-SubCell"/>
</dbReference>
<accession>A0A209ACD8</accession>
<evidence type="ECO:0000256" key="4">
    <source>
        <dbReference type="ARBA" id="ARBA00022679"/>
    </source>
</evidence>
<comment type="caution">
    <text evidence="8">The sequence shown here is derived from an EMBL/GenBank/DDBJ whole genome shotgun (WGS) entry which is preliminary data.</text>
</comment>
<reference evidence="8 9" key="1">
    <citation type="submission" date="2017-05" db="EMBL/GenBank/DDBJ databases">
        <title>Whole genome sequencing of Yersinia kristensenii.</title>
        <authorList>
            <person name="Campioni F."/>
        </authorList>
    </citation>
    <scope>NUCLEOTIDE SEQUENCE [LARGE SCALE GENOMIC DNA]</scope>
    <source>
        <strain evidence="8 9">CFSAN060536</strain>
    </source>
</reference>
<dbReference type="InterPro" id="IPR001173">
    <property type="entry name" value="Glyco_trans_2-like"/>
</dbReference>
<dbReference type="InterPro" id="IPR004960">
    <property type="entry name" value="LipA_acyltrans"/>
</dbReference>
<sequence>MSVTSFFAPCVVIPCFNHGETMASVLSQLAAYQLPCLIIDDGSDVDTANELTRLAAKYPWVLLITQPENRGKGHAVLNGLTVAQKQGYSHALQVDADGQHQLSDIPIMLAEAEKYPHHLISGRPVYDESVPKARLYGRYITHFWVWIETLSLSLKDSMCGFRVYPIAETRALAARHPLGVRMDFDTEVMVRLYWQGTESRFLPTKVIYPAKGISHFDALHDNLRISWMHTRLFFGMLPRIPALLKRNMQKPEHHWSQTKERSGLWGMRLMLRSYKILGRTAFNLLLYPVIGYFWLTGHRQRQASNHYLQRLTAFARQQNHPLPASLNSFRHFMRFGESMLDKLASWQGDLVMGKDVALVGRERCEAQIASRQGALILASHLGDIESCRALAELSVGVKVNALVFTHHAARFNQVMQEINPHALINLIQVTSIGPDTAILLRQKLDEGEWVAIVGDRTSVSPYQRDNQPRVIWSTFLGHPAPFPVGPFALAAALRCPVFLMFGLKLGGQERLAAPSGVIDPASAARLHVYFEPFADPLILPRANRQSALQQAVDSYAARLEHYSLLAPLDWFNFYDFWHLNDEKPNQGNQ</sequence>
<keyword evidence="3" id="KW-0997">Cell inner membrane</keyword>
<dbReference type="InterPro" id="IPR029044">
    <property type="entry name" value="Nucleotide-diphossugar_trans"/>
</dbReference>
<dbReference type="PANTHER" id="PTHR10859">
    <property type="entry name" value="GLYCOSYL TRANSFERASE"/>
    <property type="match status" value="1"/>
</dbReference>
<proteinExistence type="predicted"/>
<evidence type="ECO:0000256" key="3">
    <source>
        <dbReference type="ARBA" id="ARBA00022519"/>
    </source>
</evidence>